<accession>A0A7H9EK20</accession>
<keyword evidence="3 5" id="KW-0820">tRNA-binding</keyword>
<dbReference type="PANTHER" id="PTHR10472">
    <property type="entry name" value="D-TYROSYL-TRNA TYR DEACYLASE"/>
    <property type="match status" value="1"/>
</dbReference>
<dbReference type="InterPro" id="IPR003732">
    <property type="entry name" value="Daa-tRNA_deacyls_DTD"/>
</dbReference>
<evidence type="ECO:0000313" key="6">
    <source>
        <dbReference type="EMBL" id="QLL78014.1"/>
    </source>
</evidence>
<evidence type="ECO:0000256" key="2">
    <source>
        <dbReference type="ARBA" id="ARBA00022490"/>
    </source>
</evidence>
<sequence length="149" mass="16483">MRVVVQKVKRAQVTVDNEVVGKIDRGFMLLVGFTEGDGSREIDYLVHKISKVRIFEDEAGKMNLDLAQVNGQILSVSQFTLYADMKKGNRPSFTQAQAPAQAEANYQEFNRKLADQGFTVATGVFGAEMDVELVNDGPTTIIYDTATLM</sequence>
<dbReference type="NCBIfam" id="TIGR00256">
    <property type="entry name" value="D-aminoacyl-tRNA deacylase"/>
    <property type="match status" value="1"/>
</dbReference>
<keyword evidence="2 5" id="KW-0963">Cytoplasm</keyword>
<dbReference type="HAMAP" id="MF_00518">
    <property type="entry name" value="Deacylase_Dtd"/>
    <property type="match status" value="1"/>
</dbReference>
<comment type="domain">
    <text evidence="5">A Gly-cisPro motif from one monomer fits into the active site of the other monomer to allow specific chiral rejection of L-amino acids.</text>
</comment>
<evidence type="ECO:0000256" key="4">
    <source>
        <dbReference type="ARBA" id="ARBA00022884"/>
    </source>
</evidence>
<dbReference type="PANTHER" id="PTHR10472:SF5">
    <property type="entry name" value="D-AMINOACYL-TRNA DEACYLASE 1"/>
    <property type="match status" value="1"/>
</dbReference>
<comment type="function">
    <text evidence="5">An aminoacyl-tRNA editing enzyme that deacylates mischarged D-aminoacyl-tRNAs. Also deacylates mischarged glycyl-tRNA(Ala), protecting cells against glycine mischarging by AlaRS. Acts via tRNA-based rather than protein-based catalysis; rejects L-amino acids rather than detecting D-amino acids in the active site. By recycling D-aminoacyl-tRNA to D-amino acids and free tRNA molecules, this enzyme counteracts the toxicity associated with the formation of D-aminoacyl-tRNA entities in vivo and helps enforce protein L-homochirality.</text>
</comment>
<comment type="catalytic activity">
    <reaction evidence="5">
        <text>glycyl-tRNA(Ala) + H2O = tRNA(Ala) + glycine + H(+)</text>
        <dbReference type="Rhea" id="RHEA:53744"/>
        <dbReference type="Rhea" id="RHEA-COMP:9657"/>
        <dbReference type="Rhea" id="RHEA-COMP:13640"/>
        <dbReference type="ChEBI" id="CHEBI:15377"/>
        <dbReference type="ChEBI" id="CHEBI:15378"/>
        <dbReference type="ChEBI" id="CHEBI:57305"/>
        <dbReference type="ChEBI" id="CHEBI:78442"/>
        <dbReference type="ChEBI" id="CHEBI:78522"/>
    </reaction>
</comment>
<organism evidence="6 7">
    <name type="scientific">Ligilactobacillus saerimneri</name>
    <dbReference type="NCBI Taxonomy" id="228229"/>
    <lineage>
        <taxon>Bacteria</taxon>
        <taxon>Bacillati</taxon>
        <taxon>Bacillota</taxon>
        <taxon>Bacilli</taxon>
        <taxon>Lactobacillales</taxon>
        <taxon>Lactobacillaceae</taxon>
        <taxon>Ligilactobacillus</taxon>
    </lineage>
</organism>
<dbReference type="EC" id="3.1.1.-" evidence="5"/>
<reference evidence="6 7" key="1">
    <citation type="submission" date="2020-01" db="EMBL/GenBank/DDBJ databases">
        <title>Complete and circular genome sequences of six lactobacillus isolates from horses.</title>
        <authorList>
            <person name="Hassan H.M."/>
        </authorList>
    </citation>
    <scope>NUCLEOTIDE SEQUENCE [LARGE SCALE GENOMIC DNA]</scope>
    <source>
        <strain evidence="6 7">1A</strain>
    </source>
</reference>
<dbReference type="GO" id="GO:0000049">
    <property type="term" value="F:tRNA binding"/>
    <property type="evidence" value="ECO:0007669"/>
    <property type="project" value="UniProtKB-UniRule"/>
</dbReference>
<dbReference type="GO" id="GO:0019478">
    <property type="term" value="P:D-amino acid catabolic process"/>
    <property type="evidence" value="ECO:0007669"/>
    <property type="project" value="UniProtKB-UniRule"/>
</dbReference>
<evidence type="ECO:0000313" key="7">
    <source>
        <dbReference type="Proteomes" id="UP000510886"/>
    </source>
</evidence>
<dbReference type="GO" id="GO:0106026">
    <property type="term" value="F:Gly-tRNA(Ala) deacylase activity"/>
    <property type="evidence" value="ECO:0007669"/>
    <property type="project" value="UniProtKB-UniRule"/>
</dbReference>
<dbReference type="KEGG" id="lsw:GTO87_04975"/>
<dbReference type="InterPro" id="IPR023509">
    <property type="entry name" value="DTD-like_sf"/>
</dbReference>
<dbReference type="RefSeq" id="WP_180848338.1">
    <property type="nucleotide sequence ID" value="NZ_CALVCX010000022.1"/>
</dbReference>
<comment type="catalytic activity">
    <reaction evidence="5">
        <text>a D-aminoacyl-tRNA + H2O = a tRNA + a D-alpha-amino acid + H(+)</text>
        <dbReference type="Rhea" id="RHEA:13953"/>
        <dbReference type="Rhea" id="RHEA-COMP:10123"/>
        <dbReference type="Rhea" id="RHEA-COMP:10124"/>
        <dbReference type="ChEBI" id="CHEBI:15377"/>
        <dbReference type="ChEBI" id="CHEBI:15378"/>
        <dbReference type="ChEBI" id="CHEBI:59871"/>
        <dbReference type="ChEBI" id="CHEBI:78442"/>
        <dbReference type="ChEBI" id="CHEBI:79333"/>
        <dbReference type="EC" id="3.1.1.96"/>
    </reaction>
</comment>
<feature type="short sequence motif" description="Gly-cisPro motif, important for rejection of L-amino acids" evidence="5">
    <location>
        <begin position="137"/>
        <end position="138"/>
    </location>
</feature>
<gene>
    <name evidence="5" type="primary">dtd</name>
    <name evidence="6" type="ORF">GTO87_04975</name>
</gene>
<evidence type="ECO:0000256" key="5">
    <source>
        <dbReference type="HAMAP-Rule" id="MF_00518"/>
    </source>
</evidence>
<dbReference type="GO" id="GO:0051500">
    <property type="term" value="F:D-tyrosyl-tRNA(Tyr) deacylase activity"/>
    <property type="evidence" value="ECO:0007669"/>
    <property type="project" value="TreeGrafter"/>
</dbReference>
<dbReference type="Proteomes" id="UP000510886">
    <property type="component" value="Chromosome"/>
</dbReference>
<comment type="subcellular location">
    <subcellularLocation>
        <location evidence="5">Cytoplasm</location>
    </subcellularLocation>
</comment>
<dbReference type="GO" id="GO:0005737">
    <property type="term" value="C:cytoplasm"/>
    <property type="evidence" value="ECO:0007669"/>
    <property type="project" value="UniProtKB-SubCell"/>
</dbReference>
<keyword evidence="5 6" id="KW-0378">Hydrolase</keyword>
<comment type="similarity">
    <text evidence="1 5">Belongs to the DTD family.</text>
</comment>
<dbReference type="Gene3D" id="3.50.80.10">
    <property type="entry name" value="D-tyrosyl-tRNA(Tyr) deacylase"/>
    <property type="match status" value="1"/>
</dbReference>
<name>A0A7H9EK20_9LACO</name>
<protein>
    <recommendedName>
        <fullName evidence="5">D-aminoacyl-tRNA deacylase</fullName>
        <shortName evidence="5">DTD</shortName>
        <ecNumber evidence="5">3.1.1.96</ecNumber>
    </recommendedName>
    <alternativeName>
        <fullName evidence="5">Gly-tRNA(Ala) deacylase</fullName>
        <ecNumber evidence="5">3.1.1.-</ecNumber>
    </alternativeName>
</protein>
<dbReference type="FunFam" id="3.50.80.10:FF:000001">
    <property type="entry name" value="D-aminoacyl-tRNA deacylase"/>
    <property type="match status" value="1"/>
</dbReference>
<dbReference type="GO" id="GO:0043908">
    <property type="term" value="F:Ser(Gly)-tRNA(Ala) hydrolase activity"/>
    <property type="evidence" value="ECO:0007669"/>
    <property type="project" value="UniProtKB-UniRule"/>
</dbReference>
<keyword evidence="4 5" id="KW-0694">RNA-binding</keyword>
<evidence type="ECO:0000256" key="1">
    <source>
        <dbReference type="ARBA" id="ARBA00009673"/>
    </source>
</evidence>
<dbReference type="EMBL" id="CP047418">
    <property type="protein sequence ID" value="QLL78014.1"/>
    <property type="molecule type" value="Genomic_DNA"/>
</dbReference>
<dbReference type="Pfam" id="PF02580">
    <property type="entry name" value="Tyr_Deacylase"/>
    <property type="match status" value="1"/>
</dbReference>
<dbReference type="GeneID" id="89599795"/>
<comment type="subunit">
    <text evidence="5">Homodimer.</text>
</comment>
<dbReference type="EC" id="3.1.1.96" evidence="5"/>
<dbReference type="SUPFAM" id="SSF69500">
    <property type="entry name" value="DTD-like"/>
    <property type="match status" value="1"/>
</dbReference>
<dbReference type="AlphaFoldDB" id="A0A7H9EK20"/>
<evidence type="ECO:0000256" key="3">
    <source>
        <dbReference type="ARBA" id="ARBA00022555"/>
    </source>
</evidence>
<proteinExistence type="inferred from homology"/>